<dbReference type="PROSITE" id="PS00666">
    <property type="entry name" value="DHDPS_2"/>
    <property type="match status" value="1"/>
</dbReference>
<feature type="active site" description="Proton donor/acceptor" evidence="5">
    <location>
        <position position="140"/>
    </location>
</feature>
<dbReference type="InterPro" id="IPR002220">
    <property type="entry name" value="DapA-like"/>
</dbReference>
<dbReference type="GO" id="GO:0008840">
    <property type="term" value="F:4-hydroxy-tetrahydrodipicolinate synthase activity"/>
    <property type="evidence" value="ECO:0007669"/>
    <property type="project" value="TreeGrafter"/>
</dbReference>
<dbReference type="InterPro" id="IPR013785">
    <property type="entry name" value="Aldolase_TIM"/>
</dbReference>
<dbReference type="CDD" id="cd00408">
    <property type="entry name" value="DHDPS-like"/>
    <property type="match status" value="1"/>
</dbReference>
<proteinExistence type="inferred from homology"/>
<sequence length="308" mass="33193">MQQKKYKGVVVPAVTPLASPTANRLSLDAEAVERMFANFRQHQVMPFILGTTGEAASLPQSIKQDYLKVAARVKQAGDVLYAGISSNIMEESVLFAKQSFDAGVDVVVATLPNYYPLTPDQMKTYFERLADAVGGPLMIYNIPPTVHMSIPLDVVEALSHHPNIVGLKDSERNEERLQAALKLSAGRADFVYFAGWAAQSAASLLKGGDGIIPSTGNVAPGLYSELYKAALSGNETKANALQKTSDVLGNIYQGGKTLGESLWALKVLMKKEGLCETHMMPPLHQLSGEEEQKVLTAWEAVVSTGATK</sequence>
<keyword evidence="8" id="KW-1185">Reference proteome</keyword>
<protein>
    <submittedName>
        <fullName evidence="7">Dihydrodipicolinate synthase family protein</fullName>
    </submittedName>
</protein>
<feature type="active site" description="Schiff-base intermediate with substrate" evidence="5">
    <location>
        <position position="168"/>
    </location>
</feature>
<name>A0A1V9DY33_9BACT</name>
<feature type="binding site" evidence="6">
    <location>
        <position position="52"/>
    </location>
    <ligand>
        <name>pyruvate</name>
        <dbReference type="ChEBI" id="CHEBI:15361"/>
    </ligand>
</feature>
<accession>A0A1V9DY33</accession>
<reference evidence="8" key="1">
    <citation type="submission" date="2016-04" db="EMBL/GenBank/DDBJ databases">
        <authorList>
            <person name="Chen L."/>
            <person name="Zhuang W."/>
            <person name="Wang G."/>
        </authorList>
    </citation>
    <scope>NUCLEOTIDE SEQUENCE [LARGE SCALE GENOMIC DNA]</scope>
    <source>
        <strain evidence="8">17621</strain>
    </source>
</reference>
<comment type="caution">
    <text evidence="7">The sequence shown here is derived from an EMBL/GenBank/DDBJ whole genome shotgun (WGS) entry which is preliminary data.</text>
</comment>
<dbReference type="GO" id="GO:0044281">
    <property type="term" value="P:small molecule metabolic process"/>
    <property type="evidence" value="ECO:0007669"/>
    <property type="project" value="UniProtKB-ARBA"/>
</dbReference>
<dbReference type="STRING" id="354355.SAMN05660816_02622"/>
<gene>
    <name evidence="7" type="ORF">A4H97_18905</name>
</gene>
<evidence type="ECO:0000256" key="6">
    <source>
        <dbReference type="PIRSR" id="PIRSR001365-2"/>
    </source>
</evidence>
<organism evidence="7 8">
    <name type="scientific">Niastella yeongjuensis</name>
    <dbReference type="NCBI Taxonomy" id="354355"/>
    <lineage>
        <taxon>Bacteria</taxon>
        <taxon>Pseudomonadati</taxon>
        <taxon>Bacteroidota</taxon>
        <taxon>Chitinophagia</taxon>
        <taxon>Chitinophagales</taxon>
        <taxon>Chitinophagaceae</taxon>
        <taxon>Niastella</taxon>
    </lineage>
</organism>
<dbReference type="RefSeq" id="WP_081204794.1">
    <property type="nucleotide sequence ID" value="NZ_FOCZ01000004.1"/>
</dbReference>
<evidence type="ECO:0000256" key="2">
    <source>
        <dbReference type="ARBA" id="ARBA00023239"/>
    </source>
</evidence>
<evidence type="ECO:0000256" key="1">
    <source>
        <dbReference type="ARBA" id="ARBA00007592"/>
    </source>
</evidence>
<dbReference type="PANTHER" id="PTHR12128:SF66">
    <property type="entry name" value="4-HYDROXY-2-OXOGLUTARATE ALDOLASE, MITOCHONDRIAL"/>
    <property type="match status" value="1"/>
</dbReference>
<dbReference type="Proteomes" id="UP000192610">
    <property type="component" value="Unassembled WGS sequence"/>
</dbReference>
<keyword evidence="2 4" id="KW-0456">Lyase</keyword>
<evidence type="ECO:0000256" key="3">
    <source>
        <dbReference type="ARBA" id="ARBA00023270"/>
    </source>
</evidence>
<feature type="binding site" evidence="6">
    <location>
        <position position="212"/>
    </location>
    <ligand>
        <name>pyruvate</name>
        <dbReference type="ChEBI" id="CHEBI:15361"/>
    </ligand>
</feature>
<dbReference type="PANTHER" id="PTHR12128">
    <property type="entry name" value="DIHYDRODIPICOLINATE SYNTHASE"/>
    <property type="match status" value="1"/>
</dbReference>
<comment type="similarity">
    <text evidence="1 4">Belongs to the DapA family.</text>
</comment>
<dbReference type="Gene3D" id="3.20.20.70">
    <property type="entry name" value="Aldolase class I"/>
    <property type="match status" value="1"/>
</dbReference>
<dbReference type="InterPro" id="IPR020625">
    <property type="entry name" value="Schiff_base-form_aldolases_AS"/>
</dbReference>
<dbReference type="Pfam" id="PF00701">
    <property type="entry name" value="DHDPS"/>
    <property type="match status" value="1"/>
</dbReference>
<dbReference type="AlphaFoldDB" id="A0A1V9DY33"/>
<dbReference type="PIRSF" id="PIRSF001365">
    <property type="entry name" value="DHDPS"/>
    <property type="match status" value="1"/>
</dbReference>
<dbReference type="EMBL" id="LVXG01000082">
    <property type="protein sequence ID" value="OQP38786.1"/>
    <property type="molecule type" value="Genomic_DNA"/>
</dbReference>
<evidence type="ECO:0000256" key="4">
    <source>
        <dbReference type="PIRNR" id="PIRNR001365"/>
    </source>
</evidence>
<dbReference type="SMART" id="SM01130">
    <property type="entry name" value="DHDPS"/>
    <property type="match status" value="1"/>
</dbReference>
<evidence type="ECO:0000313" key="8">
    <source>
        <dbReference type="Proteomes" id="UP000192610"/>
    </source>
</evidence>
<dbReference type="OrthoDB" id="9782828at2"/>
<evidence type="ECO:0000256" key="5">
    <source>
        <dbReference type="PIRSR" id="PIRSR001365-1"/>
    </source>
</evidence>
<keyword evidence="3" id="KW-0704">Schiff base</keyword>
<evidence type="ECO:0000313" key="7">
    <source>
        <dbReference type="EMBL" id="OQP38786.1"/>
    </source>
</evidence>
<dbReference type="SUPFAM" id="SSF51569">
    <property type="entry name" value="Aldolase"/>
    <property type="match status" value="1"/>
</dbReference>